<protein>
    <recommendedName>
        <fullName evidence="4">Pentatricopeptide repeat-containing protein</fullName>
    </recommendedName>
</protein>
<organism evidence="2 3">
    <name type="scientific">Tanacetum coccineum</name>
    <dbReference type="NCBI Taxonomy" id="301880"/>
    <lineage>
        <taxon>Eukaryota</taxon>
        <taxon>Viridiplantae</taxon>
        <taxon>Streptophyta</taxon>
        <taxon>Embryophyta</taxon>
        <taxon>Tracheophyta</taxon>
        <taxon>Spermatophyta</taxon>
        <taxon>Magnoliopsida</taxon>
        <taxon>eudicotyledons</taxon>
        <taxon>Gunneridae</taxon>
        <taxon>Pentapetalae</taxon>
        <taxon>asterids</taxon>
        <taxon>campanulids</taxon>
        <taxon>Asterales</taxon>
        <taxon>Asteraceae</taxon>
        <taxon>Asteroideae</taxon>
        <taxon>Anthemideae</taxon>
        <taxon>Anthemidinae</taxon>
        <taxon>Tanacetum</taxon>
    </lineage>
</organism>
<keyword evidence="3" id="KW-1185">Reference proteome</keyword>
<name>A0ABQ5HXT5_9ASTR</name>
<dbReference type="EMBL" id="BQNB010020079">
    <property type="protein sequence ID" value="GJT92112.1"/>
    <property type="molecule type" value="Genomic_DNA"/>
</dbReference>
<evidence type="ECO:0008006" key="4">
    <source>
        <dbReference type="Google" id="ProtNLM"/>
    </source>
</evidence>
<proteinExistence type="predicted"/>
<feature type="region of interest" description="Disordered" evidence="1">
    <location>
        <begin position="1"/>
        <end position="35"/>
    </location>
</feature>
<dbReference type="Proteomes" id="UP001151760">
    <property type="component" value="Unassembled WGS sequence"/>
</dbReference>
<evidence type="ECO:0000313" key="2">
    <source>
        <dbReference type="EMBL" id="GJT92112.1"/>
    </source>
</evidence>
<reference evidence="2" key="2">
    <citation type="submission" date="2022-01" db="EMBL/GenBank/DDBJ databases">
        <authorList>
            <person name="Yamashiro T."/>
            <person name="Shiraishi A."/>
            <person name="Satake H."/>
            <person name="Nakayama K."/>
        </authorList>
    </citation>
    <scope>NUCLEOTIDE SEQUENCE</scope>
</reference>
<comment type="caution">
    <text evidence="2">The sequence shown here is derived from an EMBL/GenBank/DDBJ whole genome shotgun (WGS) entry which is preliminary data.</text>
</comment>
<evidence type="ECO:0000313" key="3">
    <source>
        <dbReference type="Proteomes" id="UP001151760"/>
    </source>
</evidence>
<accession>A0ABQ5HXT5</accession>
<reference evidence="2" key="1">
    <citation type="journal article" date="2022" name="Int. J. Mol. Sci.">
        <title>Draft Genome of Tanacetum Coccineum: Genomic Comparison of Closely Related Tanacetum-Family Plants.</title>
        <authorList>
            <person name="Yamashiro T."/>
            <person name="Shiraishi A."/>
            <person name="Nakayama K."/>
            <person name="Satake H."/>
        </authorList>
    </citation>
    <scope>NUCLEOTIDE SEQUENCE</scope>
</reference>
<sequence>MMSLLAQKRFKSQEEEAARRSTGHWSNSPIEEEQSSLPATIAAHKEVSWQNKVQSRDTADFWDTQQILKLISWKLHSSSGVHTIMTSTGLVIHMFVENRYPLAKEVLSKMLELKLETEEESSMALDAIKFVNNRVNTPGSDENRLKLYDLMYKIFKVADTRVKD</sequence>
<gene>
    <name evidence="2" type="ORF">Tco_1080957</name>
</gene>
<evidence type="ECO:0000256" key="1">
    <source>
        <dbReference type="SAM" id="MobiDB-lite"/>
    </source>
</evidence>